<dbReference type="Proteomes" id="UP000729357">
    <property type="component" value="Unassembled WGS sequence"/>
</dbReference>
<sequence length="135" mass="14611">MSAPNDTKKTNAKSNSNPDINDTTTGWRSMRRDPNGVFNIGRDGVLRSLNADHTVVLDYHRLSPEEVQEFIAPADQATKDALVGVDGRDVTDEAQLWAVPVVNSVADESKIYKPAVPAQETVSAVSSDDTTVEEA</sequence>
<feature type="region of interest" description="Disordered" evidence="1">
    <location>
        <begin position="1"/>
        <end position="34"/>
    </location>
</feature>
<dbReference type="EMBL" id="JAHFXS010000122">
    <property type="protein sequence ID" value="KAG9988848.1"/>
    <property type="molecule type" value="Genomic_DNA"/>
</dbReference>
<name>A0A9P8G1X9_AURME</name>
<proteinExistence type="predicted"/>
<evidence type="ECO:0000313" key="2">
    <source>
        <dbReference type="EMBL" id="KAG9988848.1"/>
    </source>
</evidence>
<evidence type="ECO:0000313" key="3">
    <source>
        <dbReference type="Proteomes" id="UP000729357"/>
    </source>
</evidence>
<evidence type="ECO:0000256" key="1">
    <source>
        <dbReference type="SAM" id="MobiDB-lite"/>
    </source>
</evidence>
<reference evidence="2" key="1">
    <citation type="journal article" date="2021" name="J Fungi (Basel)">
        <title>Virulence traits and population genomics of the black yeast Aureobasidium melanogenum.</title>
        <authorList>
            <person name="Cernosa A."/>
            <person name="Sun X."/>
            <person name="Gostincar C."/>
            <person name="Fang C."/>
            <person name="Gunde-Cimerman N."/>
            <person name="Song Z."/>
        </authorList>
    </citation>
    <scope>NUCLEOTIDE SEQUENCE</scope>
    <source>
        <strain evidence="2">EXF-9298</strain>
    </source>
</reference>
<accession>A0A9P8G1X9</accession>
<feature type="non-terminal residue" evidence="2">
    <location>
        <position position="135"/>
    </location>
</feature>
<organism evidence="2 3">
    <name type="scientific">Aureobasidium melanogenum</name>
    <name type="common">Aureobasidium pullulans var. melanogenum</name>
    <dbReference type="NCBI Taxonomy" id="46634"/>
    <lineage>
        <taxon>Eukaryota</taxon>
        <taxon>Fungi</taxon>
        <taxon>Dikarya</taxon>
        <taxon>Ascomycota</taxon>
        <taxon>Pezizomycotina</taxon>
        <taxon>Dothideomycetes</taxon>
        <taxon>Dothideomycetidae</taxon>
        <taxon>Dothideales</taxon>
        <taxon>Saccotheciaceae</taxon>
        <taxon>Aureobasidium</taxon>
    </lineage>
</organism>
<feature type="compositionally biased region" description="Polar residues" evidence="1">
    <location>
        <begin position="12"/>
        <end position="27"/>
    </location>
</feature>
<gene>
    <name evidence="2" type="ORF">KCU98_g2310</name>
</gene>
<reference evidence="2" key="2">
    <citation type="submission" date="2021-08" db="EMBL/GenBank/DDBJ databases">
        <authorList>
            <person name="Gostincar C."/>
            <person name="Sun X."/>
            <person name="Song Z."/>
            <person name="Gunde-Cimerman N."/>
        </authorList>
    </citation>
    <scope>NUCLEOTIDE SEQUENCE</scope>
    <source>
        <strain evidence="2">EXF-9298</strain>
    </source>
</reference>
<protein>
    <submittedName>
        <fullName evidence="2">Uncharacterized protein</fullName>
    </submittedName>
</protein>
<dbReference type="AlphaFoldDB" id="A0A9P8G1X9"/>
<comment type="caution">
    <text evidence="2">The sequence shown here is derived from an EMBL/GenBank/DDBJ whole genome shotgun (WGS) entry which is preliminary data.</text>
</comment>
<keyword evidence="3" id="KW-1185">Reference proteome</keyword>